<evidence type="ECO:0000313" key="2">
    <source>
        <dbReference type="Proteomes" id="UP000028709"/>
    </source>
</evidence>
<dbReference type="Proteomes" id="UP000028709">
    <property type="component" value="Unassembled WGS sequence"/>
</dbReference>
<name>A0A086B9H5_9FLAO</name>
<comment type="caution">
    <text evidence="1">The sequence shown here is derived from an EMBL/GenBank/DDBJ whole genome shotgun (WGS) entry which is preliminary data.</text>
</comment>
<sequence length="317" mass="33545">MKKKFIYSIIVLCSTLFLVYGQVGLGTKTPRGALDINQSTTNTSGLVLPTNSNTDNIVNPQGGNVAAGTVIYDATLDCVRFYKPSGWSQCLSGGKKRRGPVARVGQWNVPSAGEPFNNQLRDANNYSSFGTYKKFSRIQITDITSTLGGMTVEDLLANYDMICTGWVGGAGLNATDAAKVKEFVDRGGVALILLDANSGTPLFQAFGGSGNVTSGALVARSTDDSVNNGIFGDTRDIPLSGAGTAGRVFMNQLPTGSRLLATEATNNAGGWITGTGGRAVFFWDEGLFRASVTGPVDTPQERFIHNTIAYLLDNITL</sequence>
<dbReference type="RefSeq" id="WP_034685435.1">
    <property type="nucleotide sequence ID" value="NZ_CP023049.2"/>
</dbReference>
<organism evidence="1 2">
    <name type="scientific">Chryseobacterium piperi</name>
    <dbReference type="NCBI Taxonomy" id="558152"/>
    <lineage>
        <taxon>Bacteria</taxon>
        <taxon>Pseudomonadati</taxon>
        <taxon>Bacteroidota</taxon>
        <taxon>Flavobacteriia</taxon>
        <taxon>Flavobacteriales</taxon>
        <taxon>Weeksellaceae</taxon>
        <taxon>Chryseobacterium group</taxon>
        <taxon>Chryseobacterium</taxon>
    </lineage>
</organism>
<dbReference type="eggNOG" id="COG5295">
    <property type="taxonomic scope" value="Bacteria"/>
</dbReference>
<accession>A0A086B9H5</accession>
<reference evidence="1 2" key="1">
    <citation type="submission" date="2014-07" db="EMBL/GenBank/DDBJ databases">
        <title>Genome of Chryseobacterium piperi CTM.</title>
        <authorList>
            <person name="Pipes S.E."/>
            <person name="Stropko S.J."/>
            <person name="Newman J.D."/>
        </authorList>
    </citation>
    <scope>NUCLEOTIDE SEQUENCE [LARGE SCALE GENOMIC DNA]</scope>
    <source>
        <strain evidence="1 2">CTM</strain>
    </source>
</reference>
<dbReference type="AlphaFoldDB" id="A0A086B9H5"/>
<proteinExistence type="predicted"/>
<gene>
    <name evidence="1" type="ORF">IQ37_12220</name>
</gene>
<keyword evidence="2" id="KW-1185">Reference proteome</keyword>
<evidence type="ECO:0000313" key="1">
    <source>
        <dbReference type="EMBL" id="KFF25589.1"/>
    </source>
</evidence>
<dbReference type="KEGG" id="cpip:CJF12_07920"/>
<dbReference type="OrthoDB" id="1252557at2"/>
<protein>
    <submittedName>
        <fullName evidence="1">Uncharacterized protein</fullName>
    </submittedName>
</protein>
<dbReference type="EMBL" id="JPRJ01000022">
    <property type="protein sequence ID" value="KFF25589.1"/>
    <property type="molecule type" value="Genomic_DNA"/>
</dbReference>